<name>A0A8K1CJ90_PYTOL</name>
<dbReference type="PANTHER" id="PTHR10177">
    <property type="entry name" value="CYCLINS"/>
    <property type="match status" value="1"/>
</dbReference>
<organism evidence="7 8">
    <name type="scientific">Pythium oligandrum</name>
    <name type="common">Mycoparasitic fungus</name>
    <dbReference type="NCBI Taxonomy" id="41045"/>
    <lineage>
        <taxon>Eukaryota</taxon>
        <taxon>Sar</taxon>
        <taxon>Stramenopiles</taxon>
        <taxon>Oomycota</taxon>
        <taxon>Peronosporomycetes</taxon>
        <taxon>Pythiales</taxon>
        <taxon>Pythiaceae</taxon>
        <taxon>Pythium</taxon>
    </lineage>
</organism>
<sequence>MPTIHNNENDVPVGLQHRNLKMNRQAPYAGLNDSNRAEKRQRLIKKETFVKKEPVASTTSTSTFARRPALGDVTNRINVKKSSTMAMHQKKTTTIKRSFTVYEPKVPTTPVVNTFGSLDLSSPMSVAKAVDLETIKEEESVSHDIDSEDKYEASACWQYAEDLTKYHLETEKQRMASPSYMARQSDINSKMRTILIDWLVDVHCKYDLHPQTLHIAIHLIDRHLEKHLSVPRQRLQLVGITALFIAAKYEEIYPPEAKDFIRITDNAYTREELFAMEVDLLSSVAYRVTFPTAYQFMKRFLKASRTCDDRVEHFAHFIIDRSLQEYKMIKYAPSRIAAAAVHIARTQMGDTPAWNSTMEHHSSYSESNLHDCVEDLKEILWNAQNGIGKTSKLTAVRRKFEKERFMAVATLKLAFADAQ</sequence>
<feature type="domain" description="Cyclin-like" evidence="5">
    <location>
        <begin position="197"/>
        <end position="282"/>
    </location>
</feature>
<keyword evidence="3" id="KW-0131">Cell cycle</keyword>
<dbReference type="Pfam" id="PF02984">
    <property type="entry name" value="Cyclin_C"/>
    <property type="match status" value="1"/>
</dbReference>
<dbReference type="PIRSF" id="PIRSF001771">
    <property type="entry name" value="Cyclin_A_B_D_E"/>
    <property type="match status" value="1"/>
</dbReference>
<evidence type="ECO:0000313" key="7">
    <source>
        <dbReference type="EMBL" id="TMW63207.1"/>
    </source>
</evidence>
<keyword evidence="2 4" id="KW-0195">Cyclin</keyword>
<dbReference type="Proteomes" id="UP000794436">
    <property type="component" value="Unassembled WGS sequence"/>
</dbReference>
<dbReference type="EMBL" id="SPLM01000072">
    <property type="protein sequence ID" value="TMW63207.1"/>
    <property type="molecule type" value="Genomic_DNA"/>
</dbReference>
<feature type="domain" description="Cyclin C-terminal" evidence="6">
    <location>
        <begin position="291"/>
        <end position="414"/>
    </location>
</feature>
<evidence type="ECO:0000259" key="5">
    <source>
        <dbReference type="SMART" id="SM00385"/>
    </source>
</evidence>
<keyword evidence="8" id="KW-1185">Reference proteome</keyword>
<gene>
    <name evidence="7" type="ORF">Poli38472_002148</name>
</gene>
<evidence type="ECO:0000256" key="1">
    <source>
        <dbReference type="ARBA" id="ARBA00022618"/>
    </source>
</evidence>
<proteinExistence type="inferred from homology"/>
<dbReference type="Gene3D" id="1.10.472.10">
    <property type="entry name" value="Cyclin-like"/>
    <property type="match status" value="2"/>
</dbReference>
<dbReference type="OrthoDB" id="5590282at2759"/>
<comment type="caution">
    <text evidence="7">The sequence shown here is derived from an EMBL/GenBank/DDBJ whole genome shotgun (WGS) entry which is preliminary data.</text>
</comment>
<dbReference type="InterPro" id="IPR036915">
    <property type="entry name" value="Cyclin-like_sf"/>
</dbReference>
<dbReference type="GO" id="GO:0016538">
    <property type="term" value="F:cyclin-dependent protein serine/threonine kinase regulator activity"/>
    <property type="evidence" value="ECO:0007669"/>
    <property type="project" value="InterPro"/>
</dbReference>
<dbReference type="GO" id="GO:0044772">
    <property type="term" value="P:mitotic cell cycle phase transition"/>
    <property type="evidence" value="ECO:0007669"/>
    <property type="project" value="InterPro"/>
</dbReference>
<dbReference type="InterPro" id="IPR004367">
    <property type="entry name" value="Cyclin_C-dom"/>
</dbReference>
<dbReference type="InterPro" id="IPR013763">
    <property type="entry name" value="Cyclin-like_dom"/>
</dbReference>
<dbReference type="InterPro" id="IPR046965">
    <property type="entry name" value="Cyclin_A/B-like"/>
</dbReference>
<accession>A0A8K1CJ90</accession>
<evidence type="ECO:0000259" key="6">
    <source>
        <dbReference type="SMART" id="SM01332"/>
    </source>
</evidence>
<evidence type="ECO:0000313" key="8">
    <source>
        <dbReference type="Proteomes" id="UP000794436"/>
    </source>
</evidence>
<dbReference type="FunFam" id="1.10.472.10:FF:000001">
    <property type="entry name" value="G2/mitotic-specific cyclin"/>
    <property type="match status" value="1"/>
</dbReference>
<dbReference type="AlphaFoldDB" id="A0A8K1CJ90"/>
<keyword evidence="1" id="KW-0132">Cell division</keyword>
<dbReference type="InterPro" id="IPR039361">
    <property type="entry name" value="Cyclin"/>
</dbReference>
<dbReference type="Pfam" id="PF00134">
    <property type="entry name" value="Cyclin_N"/>
    <property type="match status" value="1"/>
</dbReference>
<dbReference type="GO" id="GO:0051301">
    <property type="term" value="P:cell division"/>
    <property type="evidence" value="ECO:0007669"/>
    <property type="project" value="UniProtKB-KW"/>
</dbReference>
<dbReference type="SUPFAM" id="SSF47954">
    <property type="entry name" value="Cyclin-like"/>
    <property type="match status" value="2"/>
</dbReference>
<dbReference type="SMART" id="SM00385">
    <property type="entry name" value="CYCLIN"/>
    <property type="match status" value="2"/>
</dbReference>
<evidence type="ECO:0000256" key="4">
    <source>
        <dbReference type="RuleBase" id="RU000383"/>
    </source>
</evidence>
<feature type="domain" description="Cyclin-like" evidence="5">
    <location>
        <begin position="295"/>
        <end position="378"/>
    </location>
</feature>
<dbReference type="CDD" id="cd20507">
    <property type="entry name" value="CYCLIN_CCNB1-like_rpt1"/>
    <property type="match status" value="1"/>
</dbReference>
<comment type="similarity">
    <text evidence="4">Belongs to the cyclin family.</text>
</comment>
<protein>
    <recommendedName>
        <fullName evidence="9">Cyclin N-terminal domain-containing protein</fullName>
    </recommendedName>
</protein>
<dbReference type="InterPro" id="IPR006671">
    <property type="entry name" value="Cyclin_N"/>
</dbReference>
<evidence type="ECO:0000256" key="3">
    <source>
        <dbReference type="ARBA" id="ARBA00023306"/>
    </source>
</evidence>
<evidence type="ECO:0008006" key="9">
    <source>
        <dbReference type="Google" id="ProtNLM"/>
    </source>
</evidence>
<evidence type="ECO:0000256" key="2">
    <source>
        <dbReference type="ARBA" id="ARBA00023127"/>
    </source>
</evidence>
<dbReference type="SMART" id="SM01332">
    <property type="entry name" value="Cyclin_C"/>
    <property type="match status" value="1"/>
</dbReference>
<reference evidence="7" key="1">
    <citation type="submission" date="2019-03" db="EMBL/GenBank/DDBJ databases">
        <title>Long read genome sequence of the mycoparasitic Pythium oligandrum ATCC 38472 isolated from sugarbeet rhizosphere.</title>
        <authorList>
            <person name="Gaulin E."/>
        </authorList>
    </citation>
    <scope>NUCLEOTIDE SEQUENCE</scope>
    <source>
        <strain evidence="7">ATCC 38472_TT</strain>
    </source>
</reference>